<dbReference type="Proteomes" id="UP000000536">
    <property type="component" value="Chromosome"/>
</dbReference>
<keyword evidence="2" id="KW-1185">Reference proteome</keyword>
<dbReference type="eggNOG" id="arCOG07136">
    <property type="taxonomic scope" value="Archaea"/>
</dbReference>
<dbReference type="EMBL" id="AP006878">
    <property type="protein sequence ID" value="BAD85212.1"/>
    <property type="molecule type" value="Genomic_DNA"/>
</dbReference>
<name>Q5JDY4_THEKO</name>
<organism evidence="1 2">
    <name type="scientific">Thermococcus kodakarensis (strain ATCC BAA-918 / JCM 12380 / KOD1)</name>
    <name type="common">Pyrococcus kodakaraensis (strain KOD1)</name>
    <dbReference type="NCBI Taxonomy" id="69014"/>
    <lineage>
        <taxon>Archaea</taxon>
        <taxon>Methanobacteriati</taxon>
        <taxon>Methanobacteriota</taxon>
        <taxon>Thermococci</taxon>
        <taxon>Thermococcales</taxon>
        <taxon>Thermococcaceae</taxon>
        <taxon>Thermococcus</taxon>
    </lineage>
</organism>
<reference evidence="1 2" key="1">
    <citation type="journal article" date="2005" name="Genome Res.">
        <title>Complete genome sequence of the hyperthermophilic archaeon Thermococcus kodakaraensis KOD1 and comparison with Pyrococcus genomes.</title>
        <authorList>
            <person name="Fukui T."/>
            <person name="Atomi H."/>
            <person name="Kanai T."/>
            <person name="Matsumi R."/>
            <person name="Fujiwara S."/>
            <person name="Imanaka T."/>
        </authorList>
    </citation>
    <scope>NUCLEOTIDE SEQUENCE [LARGE SCALE GENOMIC DNA]</scope>
    <source>
        <strain evidence="2">ATCC BAA-918 / JCM 12380 / KOD1</strain>
    </source>
</reference>
<dbReference type="InParanoid" id="Q5JDY4"/>
<dbReference type="KEGG" id="tko:TK1023"/>
<accession>Q5JDY4</accession>
<dbReference type="EnsemblBacteria" id="BAD85212">
    <property type="protein sequence ID" value="BAD85212"/>
    <property type="gene ID" value="TK1023"/>
</dbReference>
<dbReference type="PATRIC" id="fig|69014.16.peg.1001"/>
<dbReference type="HOGENOM" id="CLU_2597929_0_0_2"/>
<dbReference type="RefSeq" id="WP_011249974.1">
    <property type="nucleotide sequence ID" value="NC_006624.1"/>
</dbReference>
<proteinExistence type="predicted"/>
<sequence length="79" mass="8957">MQIVEIDIKLPYKERGVILSKIVSKFGGRIKDIHFHPPDPKGIGEVRVELEVENGKSIISELKRLLKGGRFSFRILSEA</sequence>
<protein>
    <submittedName>
        <fullName evidence="1">Uncharacterized protein</fullName>
    </submittedName>
</protein>
<gene>
    <name evidence="1" type="ordered locus">TK1023</name>
</gene>
<dbReference type="OrthoDB" id="86222at2157"/>
<evidence type="ECO:0000313" key="1">
    <source>
        <dbReference type="EMBL" id="BAD85212.1"/>
    </source>
</evidence>
<dbReference type="AlphaFoldDB" id="Q5JDY4"/>
<evidence type="ECO:0000313" key="2">
    <source>
        <dbReference type="Proteomes" id="UP000000536"/>
    </source>
</evidence>
<dbReference type="GeneID" id="78447536"/>